<keyword evidence="4" id="KW-0206">Cytoskeleton</keyword>
<keyword evidence="2" id="KW-0963">Cytoplasm</keyword>
<evidence type="ECO:0000256" key="6">
    <source>
        <dbReference type="ARBA" id="ARBA00035003"/>
    </source>
</evidence>
<accession>A0A9N9MLF5</accession>
<organism evidence="9 10">
    <name type="scientific">Ceutorhynchus assimilis</name>
    <name type="common">cabbage seed weevil</name>
    <dbReference type="NCBI Taxonomy" id="467358"/>
    <lineage>
        <taxon>Eukaryota</taxon>
        <taxon>Metazoa</taxon>
        <taxon>Ecdysozoa</taxon>
        <taxon>Arthropoda</taxon>
        <taxon>Hexapoda</taxon>
        <taxon>Insecta</taxon>
        <taxon>Pterygota</taxon>
        <taxon>Neoptera</taxon>
        <taxon>Endopterygota</taxon>
        <taxon>Coleoptera</taxon>
        <taxon>Polyphaga</taxon>
        <taxon>Cucujiformia</taxon>
        <taxon>Curculionidae</taxon>
        <taxon>Ceutorhynchinae</taxon>
        <taxon>Ceutorhynchus</taxon>
    </lineage>
</organism>
<keyword evidence="3" id="KW-0677">Repeat</keyword>
<dbReference type="Gene3D" id="2.30.29.170">
    <property type="match status" value="3"/>
</dbReference>
<evidence type="ECO:0000256" key="1">
    <source>
        <dbReference type="ARBA" id="ARBA00004430"/>
    </source>
</evidence>
<dbReference type="GO" id="GO:0005874">
    <property type="term" value="C:microtubule"/>
    <property type="evidence" value="ECO:0007669"/>
    <property type="project" value="TreeGrafter"/>
</dbReference>
<evidence type="ECO:0000313" key="9">
    <source>
        <dbReference type="EMBL" id="CAG9766108.1"/>
    </source>
</evidence>
<proteinExistence type="predicted"/>
<dbReference type="FunFam" id="2.30.29.170:FF:000002">
    <property type="entry name" value="EF-hand domain (C-terminal) containing 1"/>
    <property type="match status" value="1"/>
</dbReference>
<comment type="function">
    <text evidence="6">Microtubule inner protein (MIP) part of the dynein-decorated doublet microtubules (DMTs) in cilia axoneme, which is required for motile cilia beating.</text>
</comment>
<dbReference type="Proteomes" id="UP001152799">
    <property type="component" value="Chromosome 3"/>
</dbReference>
<evidence type="ECO:0000256" key="3">
    <source>
        <dbReference type="ARBA" id="ARBA00022737"/>
    </source>
</evidence>
<dbReference type="Gene3D" id="1.10.238.10">
    <property type="entry name" value="EF-hand"/>
    <property type="match status" value="1"/>
</dbReference>
<reference evidence="9" key="1">
    <citation type="submission" date="2022-01" db="EMBL/GenBank/DDBJ databases">
        <authorList>
            <person name="King R."/>
        </authorList>
    </citation>
    <scope>NUCLEOTIDE SEQUENCE</scope>
</reference>
<evidence type="ECO:0000256" key="4">
    <source>
        <dbReference type="ARBA" id="ARBA00023212"/>
    </source>
</evidence>
<evidence type="ECO:0000313" key="10">
    <source>
        <dbReference type="Proteomes" id="UP001152799"/>
    </source>
</evidence>
<dbReference type="EMBL" id="OU892279">
    <property type="protein sequence ID" value="CAG9766108.1"/>
    <property type="molecule type" value="Genomic_DNA"/>
</dbReference>
<feature type="domain" description="DM10" evidence="8">
    <location>
        <begin position="436"/>
        <end position="543"/>
    </location>
</feature>
<dbReference type="AlphaFoldDB" id="A0A9N9MLF5"/>
<dbReference type="PROSITE" id="PS51336">
    <property type="entry name" value="DM10"/>
    <property type="match status" value="3"/>
</dbReference>
<evidence type="ECO:0000256" key="2">
    <source>
        <dbReference type="ARBA" id="ARBA00022490"/>
    </source>
</evidence>
<dbReference type="Pfam" id="PF06565">
    <property type="entry name" value="DM10_dom"/>
    <property type="match status" value="3"/>
</dbReference>
<evidence type="ECO:0000259" key="8">
    <source>
        <dbReference type="PROSITE" id="PS51336"/>
    </source>
</evidence>
<evidence type="ECO:0000256" key="5">
    <source>
        <dbReference type="ARBA" id="ARBA00023273"/>
    </source>
</evidence>
<keyword evidence="5" id="KW-0966">Cell projection</keyword>
<feature type="domain" description="DM10" evidence="8">
    <location>
        <begin position="230"/>
        <end position="368"/>
    </location>
</feature>
<evidence type="ECO:0000256" key="7">
    <source>
        <dbReference type="ARBA" id="ARBA00039880"/>
    </source>
</evidence>
<sequence>MSTRCPDLPFLPGYSFNPNIGRTNFRLTPVLGFIGEVKDGNRGLIEKVRPNMFGPISDKFPSFYPRGQTIELPGYIIFDKQTLCFDAFFQETLQEVRGSPFQVRTVKIYYFLEDGTIQVIEPKVENSGVSQGTLISRQRIRFPAPMDDNFYEMIDFNIGREVELYGRVFKITNCDKFTRTFLNRCGISVSDPIVSPEDPYLQLRSHDRDAFQSKKPNRNRNSLGQFLENDRKVLHFKAYWDDQNTEYGYLHFLELRYYLADDTIEIKELQSETGGEHGFMFLRRGKLPKRYRELPAVGSNANYTVLNVLGSALSARRYLVDPLDCGREKIEYYHEKDLTIGGLINCYGRKLVLTDADAFTREYYATKYGISEFAPISPPASNQKTVYIARPKERELPPWNGFGSYEDSAQNCITVEPKAPLRDFKKFLLYDRIGLDSHILRFKAKMISKVPENCSRKFIISFYLTDDTLAVFEIGQTNSGFTTSTFSKRASVQLAGQKIFASKPPLCYTPLHMFIGATLSINGFTFVLTDADEYALRYMEINCGQFPKANLKKIMQNVREKLRPIYKDFVAENIPKENAVMSYSQLRNKLCKIMGEEFTEHEMITIARAFSASCYNPTYDRAKIRAIALTELKRFLWDDLDRLREYFIHTDDSKTGKLTKKECYTVLKGARLPFDNELVEKILDVIEKDDECKLSYEDILQFLDRNICAPPDEPPSNIKNELWWSSEQQPEAGKLIDWCEFNKYLDLESTFREPVEHHSHSIEAVENS</sequence>
<dbReference type="FunFam" id="2.30.29.170:FF:000004">
    <property type="entry name" value="EF-hand domain containing 2"/>
    <property type="match status" value="1"/>
</dbReference>
<dbReference type="InterPro" id="IPR040193">
    <property type="entry name" value="EFHC1/EFHC2/EFHB"/>
</dbReference>
<dbReference type="PANTHER" id="PTHR12086:SF11">
    <property type="entry name" value="EF-HAND DOMAIN-CONTAINING FAMILY MEMBER C2"/>
    <property type="match status" value="1"/>
</dbReference>
<dbReference type="OrthoDB" id="6360546at2759"/>
<comment type="subcellular location">
    <subcellularLocation>
        <location evidence="1">Cytoplasm</location>
        <location evidence="1">Cytoskeleton</location>
        <location evidence="1">Cilium axoneme</location>
    </subcellularLocation>
</comment>
<dbReference type="SMART" id="SM00676">
    <property type="entry name" value="DM10"/>
    <property type="match status" value="3"/>
</dbReference>
<gene>
    <name evidence="9" type="ORF">CEUTPL_LOCUS6699</name>
</gene>
<name>A0A9N9MLF5_9CUCU</name>
<dbReference type="InterPro" id="IPR011992">
    <property type="entry name" value="EF-hand-dom_pair"/>
</dbReference>
<dbReference type="GO" id="GO:0010975">
    <property type="term" value="P:regulation of neuron projection development"/>
    <property type="evidence" value="ECO:0007669"/>
    <property type="project" value="TreeGrafter"/>
</dbReference>
<dbReference type="GO" id="GO:0005930">
    <property type="term" value="C:axoneme"/>
    <property type="evidence" value="ECO:0007669"/>
    <property type="project" value="UniProtKB-SubCell"/>
</dbReference>
<feature type="domain" description="DM10" evidence="8">
    <location>
        <begin position="79"/>
        <end position="186"/>
    </location>
</feature>
<dbReference type="SUPFAM" id="SSF47473">
    <property type="entry name" value="EF-hand"/>
    <property type="match status" value="1"/>
</dbReference>
<protein>
    <recommendedName>
        <fullName evidence="7">EF-hand domain-containing family member C2</fullName>
    </recommendedName>
</protein>
<dbReference type="PANTHER" id="PTHR12086">
    <property type="entry name" value="EF-HAND DOMAIN C-TERMINAL CONTAINING PROTEIN"/>
    <property type="match status" value="1"/>
</dbReference>
<keyword evidence="10" id="KW-1185">Reference proteome</keyword>
<dbReference type="InterPro" id="IPR006602">
    <property type="entry name" value="DM10_dom"/>
</dbReference>